<accession>A0A7W8D6R8</accession>
<dbReference type="AlphaFoldDB" id="A0A7W8D6R8"/>
<reference evidence="4 5" key="1">
    <citation type="submission" date="2020-08" db="EMBL/GenBank/DDBJ databases">
        <title>Genomic Encyclopedia of Type Strains, Phase IV (KMG-IV): sequencing the most valuable type-strain genomes for metagenomic binning, comparative biology and taxonomic classification.</title>
        <authorList>
            <person name="Goeker M."/>
        </authorList>
    </citation>
    <scope>NUCLEOTIDE SEQUENCE [LARGE SCALE GENOMIC DNA]</scope>
    <source>
        <strain evidence="4 5">DSM 24163</strain>
    </source>
</reference>
<feature type="chain" id="PRO_5031482955" evidence="2">
    <location>
        <begin position="21"/>
        <end position="188"/>
    </location>
</feature>
<dbReference type="Gene3D" id="2.40.160.10">
    <property type="entry name" value="Porin"/>
    <property type="match status" value="1"/>
</dbReference>
<sequence>MKRTLTALALALALPFGAQAADLSYSYIEGGWQKFDIDGGTNSDGWVANGSAALGENFHIYGGYGQSELDNTSIDADTWRLGVGWNTGISDNSDLVVRANYVEASVDIPVLGDVKSDGYEAEVGVRSAFGDRFETYAAAGYIDIESGSGDFYGKLGGQYKFTPAFGIVAQATLADGGNEYFVGPRLSF</sequence>
<organism evidence="4 5">
    <name type="scientific">Chiayiivirga flava</name>
    <dbReference type="NCBI Taxonomy" id="659595"/>
    <lineage>
        <taxon>Bacteria</taxon>
        <taxon>Pseudomonadati</taxon>
        <taxon>Pseudomonadota</taxon>
        <taxon>Gammaproteobacteria</taxon>
        <taxon>Lysobacterales</taxon>
        <taxon>Lysobacteraceae</taxon>
        <taxon>Chiayiivirga</taxon>
    </lineage>
</organism>
<dbReference type="InterPro" id="IPR026364">
    <property type="entry name" value="Ax21"/>
</dbReference>
<dbReference type="Pfam" id="PF13505">
    <property type="entry name" value="OMP_b-brl"/>
    <property type="match status" value="1"/>
</dbReference>
<evidence type="ECO:0000313" key="4">
    <source>
        <dbReference type="EMBL" id="MBB5207737.1"/>
    </source>
</evidence>
<dbReference type="NCBIfam" id="NF041455">
    <property type="entry name" value="DSF_Ax21"/>
    <property type="match status" value="1"/>
</dbReference>
<dbReference type="SUPFAM" id="SSF56935">
    <property type="entry name" value="Porins"/>
    <property type="match status" value="1"/>
</dbReference>
<evidence type="ECO:0000313" key="5">
    <source>
        <dbReference type="Proteomes" id="UP000521199"/>
    </source>
</evidence>
<gene>
    <name evidence="4" type="ORF">HNQ52_001266</name>
</gene>
<evidence type="ECO:0000256" key="1">
    <source>
        <dbReference type="ARBA" id="ARBA00022729"/>
    </source>
</evidence>
<protein>
    <submittedName>
        <fullName evidence="4">Ax21 family sulfation-dependent quorum factor</fullName>
    </submittedName>
</protein>
<dbReference type="EMBL" id="JACHHP010000002">
    <property type="protein sequence ID" value="MBB5207737.1"/>
    <property type="molecule type" value="Genomic_DNA"/>
</dbReference>
<dbReference type="InterPro" id="IPR023614">
    <property type="entry name" value="Porin_dom_sf"/>
</dbReference>
<name>A0A7W8D6R8_9GAMM</name>
<dbReference type="InterPro" id="IPR027385">
    <property type="entry name" value="Beta-barrel_OMP"/>
</dbReference>
<feature type="domain" description="Outer membrane protein beta-barrel" evidence="3">
    <location>
        <begin position="7"/>
        <end position="150"/>
    </location>
</feature>
<keyword evidence="1 2" id="KW-0732">Signal</keyword>
<evidence type="ECO:0000256" key="2">
    <source>
        <dbReference type="SAM" id="SignalP"/>
    </source>
</evidence>
<comment type="caution">
    <text evidence="4">The sequence shown here is derived from an EMBL/GenBank/DDBJ whole genome shotgun (WGS) entry which is preliminary data.</text>
</comment>
<dbReference type="RefSeq" id="WP_183960270.1">
    <property type="nucleotide sequence ID" value="NZ_JACHHP010000002.1"/>
</dbReference>
<proteinExistence type="predicted"/>
<evidence type="ECO:0000259" key="3">
    <source>
        <dbReference type="Pfam" id="PF13505"/>
    </source>
</evidence>
<feature type="signal peptide" evidence="2">
    <location>
        <begin position="1"/>
        <end position="20"/>
    </location>
</feature>
<keyword evidence="5" id="KW-1185">Reference proteome</keyword>
<dbReference type="Proteomes" id="UP000521199">
    <property type="component" value="Unassembled WGS sequence"/>
</dbReference>